<dbReference type="RefSeq" id="XP_005730458.1">
    <property type="nucleotide sequence ID" value="XM_005730401.1"/>
</dbReference>
<name>A0A3B4H517_9CICH</name>
<dbReference type="Pfam" id="PF09794">
    <property type="entry name" value="Avl9"/>
    <property type="match status" value="1"/>
</dbReference>
<dbReference type="InterPro" id="IPR018307">
    <property type="entry name" value="ABL9/DENND6_dom"/>
</dbReference>
<dbReference type="GO" id="GO:0005737">
    <property type="term" value="C:cytoplasm"/>
    <property type="evidence" value="ECO:0007669"/>
    <property type="project" value="TreeGrafter"/>
</dbReference>
<dbReference type="PROSITE" id="PS50211">
    <property type="entry name" value="DENN"/>
    <property type="match status" value="1"/>
</dbReference>
<evidence type="ECO:0000313" key="6">
    <source>
        <dbReference type="RefSeq" id="XP_005730458.1"/>
    </source>
</evidence>
<feature type="domain" description="UDENN" evidence="3">
    <location>
        <begin position="14"/>
        <end position="537"/>
    </location>
</feature>
<accession>A0A3B4H517</accession>
<dbReference type="PANTHER" id="PTHR31017:SF1">
    <property type="entry name" value="LATE SECRETORY PATHWAY PROTEIN AVL9 HOMOLOG"/>
    <property type="match status" value="1"/>
</dbReference>
<dbReference type="InterPro" id="IPR037516">
    <property type="entry name" value="Tripartite_DENN"/>
</dbReference>
<evidence type="ECO:0000313" key="5">
    <source>
        <dbReference type="Proteomes" id="UP000695023"/>
    </source>
</evidence>
<organism evidence="4">
    <name type="scientific">Pundamilia nyererei</name>
    <dbReference type="NCBI Taxonomy" id="303518"/>
    <lineage>
        <taxon>Eukaryota</taxon>
        <taxon>Metazoa</taxon>
        <taxon>Chordata</taxon>
        <taxon>Craniata</taxon>
        <taxon>Vertebrata</taxon>
        <taxon>Euteleostomi</taxon>
        <taxon>Actinopterygii</taxon>
        <taxon>Neopterygii</taxon>
        <taxon>Teleostei</taxon>
        <taxon>Neoteleostei</taxon>
        <taxon>Acanthomorphata</taxon>
        <taxon>Ovalentaria</taxon>
        <taxon>Cichlomorphae</taxon>
        <taxon>Cichliformes</taxon>
        <taxon>Cichlidae</taxon>
        <taxon>African cichlids</taxon>
        <taxon>Pseudocrenilabrinae</taxon>
        <taxon>Haplochromini</taxon>
        <taxon>Pundamilia</taxon>
    </lineage>
</organism>
<proteinExistence type="inferred from homology"/>
<evidence type="ECO:0000313" key="4">
    <source>
        <dbReference type="Ensembl" id="ENSPNYP00000029544.1"/>
    </source>
</evidence>
<evidence type="ECO:0000259" key="3">
    <source>
        <dbReference type="PROSITE" id="PS50211"/>
    </source>
</evidence>
<keyword evidence="5" id="KW-1185">Reference proteome</keyword>
<evidence type="ECO:0000256" key="1">
    <source>
        <dbReference type="ARBA" id="ARBA00038178"/>
    </source>
</evidence>
<dbReference type="GeneID" id="102195197"/>
<feature type="compositionally biased region" description="Polar residues" evidence="2">
    <location>
        <begin position="279"/>
        <end position="290"/>
    </location>
</feature>
<evidence type="ECO:0000256" key="2">
    <source>
        <dbReference type="SAM" id="MobiDB-lite"/>
    </source>
</evidence>
<protein>
    <submittedName>
        <fullName evidence="4">AVL9 cell migration associated</fullName>
    </submittedName>
    <submittedName>
        <fullName evidence="6">Late secretory pathway protein AVL9 homolog</fullName>
    </submittedName>
</protein>
<gene>
    <name evidence="6" type="primary">avl9</name>
</gene>
<dbReference type="CTD" id="23080"/>
<dbReference type="OrthoDB" id="26278at2759"/>
<dbReference type="Ensembl" id="ENSPNYT00000030261.1">
    <property type="protein sequence ID" value="ENSPNYP00000029544.1"/>
    <property type="gene ID" value="ENSPNYG00000022253.1"/>
</dbReference>
<dbReference type="AlphaFoldDB" id="A0A3B4H517"/>
<comment type="similarity">
    <text evidence="1">Belongs to the AVL9 family.</text>
</comment>
<feature type="region of interest" description="Disordered" evidence="2">
    <location>
        <begin position="277"/>
        <end position="355"/>
    </location>
</feature>
<dbReference type="Proteomes" id="UP000695023">
    <property type="component" value="Unplaced"/>
</dbReference>
<dbReference type="GeneTree" id="ENSGT00390000010255"/>
<dbReference type="STRING" id="303518.ENSPNYP00000029544"/>
<dbReference type="InterPro" id="IPR051731">
    <property type="entry name" value="DENND11/AVL9_GEFs"/>
</dbReference>
<dbReference type="PANTHER" id="PTHR31017">
    <property type="entry name" value="LATE SECRETORY PATHWAY PROTEIN AVL9-RELATED"/>
    <property type="match status" value="1"/>
</dbReference>
<reference evidence="4" key="1">
    <citation type="submission" date="2023-09" db="UniProtKB">
        <authorList>
            <consortium name="Ensembl"/>
        </authorList>
    </citation>
    <scope>IDENTIFICATION</scope>
</reference>
<reference evidence="6" key="2">
    <citation type="submission" date="2025-04" db="UniProtKB">
        <authorList>
            <consortium name="RefSeq"/>
        </authorList>
    </citation>
    <scope>IDENTIFICATION</scope>
</reference>
<sequence>MEPQGRDEGKGPVLHIVVVGFHHKKGCQVEFSYPPLMPDEGHDSNLLPEEWKYLPFLALPDGAHNYQEDTVYFHLPPLSGDTKCVYGVSCYRQIEAKALKVRQADVTRETVQKSVCVLSRVPLYGLLQAKLQLITHAYFEEKDFSQISILKELYDHMNSSLRGSALDGSQVYLGMSPRDLILHFRHKALILFKLILLEKKVLFYVSPVNRLVGALMTVLSLFPGMIEHGLVDSSHYRPKSSVSEDQSLVESVSGAEEFVSVSVTDIDSSALDLGVETAQPATESSGNSSEGDNHHLKPPSRISPESSESEWETLDPSVLDEGGPQEAPSETEPELPETFDSKPGTPITVQPQAVTGQGGVTQGLVSGLEEDQYGLPLAIFTKGYLCLPYMALQQHHLLSDVTVRGFVAGATNILFRQQRHLSDAIVEVEEARIQIQDPELRKMLSLTTADLRFADYLVKHVTENRDDVFLDGTGWEGGDEWIRAQFTLYLHSLLSSALQQDSERLLADYGAPFVTAWKITHNYRVWYSNKHPGMTAVTPGHPFQGQYSVADVKLRLSHSVQNSERGKKIGNAMMTTSRSVVQTGKAVGQSVGGALTSAKTAMSTWFSTLAQPAPASTPACPEPATAVKP</sequence>